<protein>
    <submittedName>
        <fullName evidence="2">DUF1573 domain-containing protein</fullName>
    </submittedName>
</protein>
<dbReference type="InterPro" id="IPR011467">
    <property type="entry name" value="DUF1573"/>
</dbReference>
<feature type="signal peptide" evidence="1">
    <location>
        <begin position="1"/>
        <end position="33"/>
    </location>
</feature>
<evidence type="ECO:0000256" key="1">
    <source>
        <dbReference type="SAM" id="SignalP"/>
    </source>
</evidence>
<organism evidence="2 3">
    <name type="scientific">Geojedonia litorea</name>
    <dbReference type="NCBI Taxonomy" id="1268269"/>
    <lineage>
        <taxon>Bacteria</taxon>
        <taxon>Pseudomonadati</taxon>
        <taxon>Bacteroidota</taxon>
        <taxon>Flavobacteriia</taxon>
        <taxon>Flavobacteriales</taxon>
        <taxon>Flavobacteriaceae</taxon>
        <taxon>Geojedonia</taxon>
    </lineage>
</organism>
<proteinExistence type="predicted"/>
<dbReference type="RefSeq" id="WP_387962687.1">
    <property type="nucleotide sequence ID" value="NZ_JBHSGP010000014.1"/>
</dbReference>
<sequence length="146" mass="15954">MNFTINLFRTKSNTSIYQTLFVICLFVSSISFAQNAKAAEKAGVFSFESEEIDYGTINQNDNGVKTFKFTNTGNAPIVITQVKTSCGCTVPTYSKTPILAGEAGEIEVKYDTNRIGAFTKTITIVSNASEPSKIIKIKGNILKKDM</sequence>
<dbReference type="InterPro" id="IPR013783">
    <property type="entry name" value="Ig-like_fold"/>
</dbReference>
<dbReference type="Pfam" id="PF07610">
    <property type="entry name" value="DUF1573"/>
    <property type="match status" value="1"/>
</dbReference>
<keyword evidence="1" id="KW-0732">Signal</keyword>
<name>A0ABV9N1Y1_9FLAO</name>
<dbReference type="Proteomes" id="UP001595953">
    <property type="component" value="Unassembled WGS sequence"/>
</dbReference>
<comment type="caution">
    <text evidence="2">The sequence shown here is derived from an EMBL/GenBank/DDBJ whole genome shotgun (WGS) entry which is preliminary data.</text>
</comment>
<dbReference type="PANTHER" id="PTHR37833:SF1">
    <property type="entry name" value="SIGNAL PEPTIDE PROTEIN"/>
    <property type="match status" value="1"/>
</dbReference>
<reference evidence="3" key="1">
    <citation type="journal article" date="2019" name="Int. J. Syst. Evol. Microbiol.">
        <title>The Global Catalogue of Microorganisms (GCM) 10K type strain sequencing project: providing services to taxonomists for standard genome sequencing and annotation.</title>
        <authorList>
            <consortium name="The Broad Institute Genomics Platform"/>
            <consortium name="The Broad Institute Genome Sequencing Center for Infectious Disease"/>
            <person name="Wu L."/>
            <person name="Ma J."/>
        </authorList>
    </citation>
    <scope>NUCLEOTIDE SEQUENCE [LARGE SCALE GENOMIC DNA]</scope>
    <source>
        <strain evidence="3">CCUG 63682</strain>
    </source>
</reference>
<dbReference type="Gene3D" id="2.60.40.10">
    <property type="entry name" value="Immunoglobulins"/>
    <property type="match status" value="1"/>
</dbReference>
<feature type="chain" id="PRO_5045377678" evidence="1">
    <location>
        <begin position="34"/>
        <end position="146"/>
    </location>
</feature>
<dbReference type="PANTHER" id="PTHR37833">
    <property type="entry name" value="LIPOPROTEIN-RELATED"/>
    <property type="match status" value="1"/>
</dbReference>
<dbReference type="EMBL" id="JBHSGP010000014">
    <property type="protein sequence ID" value="MFC4722296.1"/>
    <property type="molecule type" value="Genomic_DNA"/>
</dbReference>
<evidence type="ECO:0000313" key="3">
    <source>
        <dbReference type="Proteomes" id="UP001595953"/>
    </source>
</evidence>
<evidence type="ECO:0000313" key="2">
    <source>
        <dbReference type="EMBL" id="MFC4722296.1"/>
    </source>
</evidence>
<accession>A0ABV9N1Y1</accession>
<keyword evidence="3" id="KW-1185">Reference proteome</keyword>
<gene>
    <name evidence="2" type="ORF">ACFO5O_08185</name>
</gene>